<dbReference type="HOGENOM" id="CLU_3175691_0_0_1"/>
<name>L8WW10_THACA</name>
<reference evidence="2 3" key="1">
    <citation type="journal article" date="2013" name="Nat. Commun.">
        <title>The evolution and pathogenic mechanisms of the rice sheath blight pathogen.</title>
        <authorList>
            <person name="Zheng A."/>
            <person name="Lin R."/>
            <person name="Xu L."/>
            <person name="Qin P."/>
            <person name="Tang C."/>
            <person name="Ai P."/>
            <person name="Zhang D."/>
            <person name="Liu Y."/>
            <person name="Sun Z."/>
            <person name="Feng H."/>
            <person name="Wang Y."/>
            <person name="Chen Y."/>
            <person name="Liang X."/>
            <person name="Fu R."/>
            <person name="Li Q."/>
            <person name="Zhang J."/>
            <person name="Yu X."/>
            <person name="Xie Z."/>
            <person name="Ding L."/>
            <person name="Guan P."/>
            <person name="Tang J."/>
            <person name="Liang Y."/>
            <person name="Wang S."/>
            <person name="Deng Q."/>
            <person name="Li S."/>
            <person name="Zhu J."/>
            <person name="Wang L."/>
            <person name="Liu H."/>
            <person name="Li P."/>
        </authorList>
    </citation>
    <scope>NUCLEOTIDE SEQUENCE [LARGE SCALE GENOMIC DNA]</scope>
    <source>
        <strain evidence="3">AG-1 IA</strain>
    </source>
</reference>
<feature type="region of interest" description="Disordered" evidence="1">
    <location>
        <begin position="1"/>
        <end position="23"/>
    </location>
</feature>
<organism evidence="2 3">
    <name type="scientific">Thanatephorus cucumeris (strain AG1-IA)</name>
    <name type="common">Rice sheath blight fungus</name>
    <name type="synonym">Rhizoctonia solani</name>
    <dbReference type="NCBI Taxonomy" id="983506"/>
    <lineage>
        <taxon>Eukaryota</taxon>
        <taxon>Fungi</taxon>
        <taxon>Dikarya</taxon>
        <taxon>Basidiomycota</taxon>
        <taxon>Agaricomycotina</taxon>
        <taxon>Agaricomycetes</taxon>
        <taxon>Cantharellales</taxon>
        <taxon>Ceratobasidiaceae</taxon>
        <taxon>Rhizoctonia</taxon>
        <taxon>Rhizoctonia solani AG-1</taxon>
    </lineage>
</organism>
<protein>
    <submittedName>
        <fullName evidence="2">Uncharacterized protein</fullName>
    </submittedName>
</protein>
<dbReference type="AlphaFoldDB" id="L8WW10"/>
<sequence length="47" mass="5143">MKAGTEVTPTSAGERAGQKKNTKTKESIILIYLVLRNISLVTLAKRL</sequence>
<evidence type="ECO:0000256" key="1">
    <source>
        <dbReference type="SAM" id="MobiDB-lite"/>
    </source>
</evidence>
<evidence type="ECO:0000313" key="3">
    <source>
        <dbReference type="Proteomes" id="UP000011668"/>
    </source>
</evidence>
<evidence type="ECO:0000313" key="2">
    <source>
        <dbReference type="EMBL" id="ELU40544.1"/>
    </source>
</evidence>
<gene>
    <name evidence="2" type="ORF">AG1IA_05428</name>
</gene>
<proteinExistence type="predicted"/>
<dbReference type="Proteomes" id="UP000011668">
    <property type="component" value="Unassembled WGS sequence"/>
</dbReference>
<comment type="caution">
    <text evidence="2">The sequence shown here is derived from an EMBL/GenBank/DDBJ whole genome shotgun (WGS) entry which is preliminary data.</text>
</comment>
<accession>L8WW10</accession>
<keyword evidence="3" id="KW-1185">Reference proteome</keyword>
<dbReference type="EMBL" id="AFRT01001409">
    <property type="protein sequence ID" value="ELU40544.1"/>
    <property type="molecule type" value="Genomic_DNA"/>
</dbReference>